<dbReference type="EMBL" id="JBFXLS010000051">
    <property type="protein sequence ID" value="KAL2823539.1"/>
    <property type="molecule type" value="Genomic_DNA"/>
</dbReference>
<evidence type="ECO:0000256" key="1">
    <source>
        <dbReference type="SAM" id="MobiDB-lite"/>
    </source>
</evidence>
<evidence type="ECO:0000259" key="2">
    <source>
        <dbReference type="SMART" id="SM00974"/>
    </source>
</evidence>
<name>A0ABR4I702_9EURO</name>
<feature type="compositionally biased region" description="Polar residues" evidence="1">
    <location>
        <begin position="1"/>
        <end position="21"/>
    </location>
</feature>
<evidence type="ECO:0000313" key="3">
    <source>
        <dbReference type="EMBL" id="KAL2823539.1"/>
    </source>
</evidence>
<keyword evidence="4" id="KW-1185">Reference proteome</keyword>
<dbReference type="PANTHER" id="PTHR28094:SF1">
    <property type="entry name" value="MEIOTICALLY UP-REGULATED GENE 113 PROTEIN"/>
    <property type="match status" value="1"/>
</dbReference>
<gene>
    <name evidence="3" type="ORF">BDW59DRAFT_163117</name>
</gene>
<evidence type="ECO:0000313" key="4">
    <source>
        <dbReference type="Proteomes" id="UP001610335"/>
    </source>
</evidence>
<feature type="domain" description="Bacteriophage T5 Orf172 DNA-binding" evidence="2">
    <location>
        <begin position="403"/>
        <end position="495"/>
    </location>
</feature>
<dbReference type="InterPro" id="IPR053006">
    <property type="entry name" value="Meiosis_regulatory"/>
</dbReference>
<sequence length="536" mass="60962">MSTTTPSEHIQQVTGPSTKTAPQDDRDNAAPGYPTPPSTPQDTQWISKRPRQLEDNAGLGAETGVQPHTNTSESTLELSPQAQKPDATDAPISLQTLRIRLGLQSWQCGGMKLDNSPCKLTISVSKRTLINSRLQSMIAHVKTSEDLQIRLEGLITLVHCRWHIHGPTKVSRIAVWKACFASLCNITLSTQSIGDKIKMIWDNFSIKCKAFTSGSKQCTEGIGGWRVTNCEKTINEIIKPEVYLDDARLDYYLEVLESNMYCPAHLKSPFIQVAMWKSTIQEICNGAQPGSSEAEDSNNLELLNNAKIGKEAFTKMEKPPTSLRQNYEVVSACSVKTLGLSPEFAKDPVEFWPITKNTSRFDLIPWNKKPGGATGPHIIREVLVKSFSDKEHQDGYVYAFEVEGNKGFVKIGYTTRTVKDRLKDWEFDCNRVPKCLYPNPSNNVMKVPNAHRVEQLCHAEFSSYRVRTYCKVCRKQHLEWFEISSKEAIAVIRKWTRWMRRDPYEEIQQRSKVKWDLKDQEIQKTNDMLRFMQDLL</sequence>
<proteinExistence type="predicted"/>
<dbReference type="SMART" id="SM00974">
    <property type="entry name" value="T5orf172"/>
    <property type="match status" value="1"/>
</dbReference>
<dbReference type="Pfam" id="PF10544">
    <property type="entry name" value="T5orf172"/>
    <property type="match status" value="1"/>
</dbReference>
<organism evidence="3 4">
    <name type="scientific">Aspergillus cavernicola</name>
    <dbReference type="NCBI Taxonomy" id="176166"/>
    <lineage>
        <taxon>Eukaryota</taxon>
        <taxon>Fungi</taxon>
        <taxon>Dikarya</taxon>
        <taxon>Ascomycota</taxon>
        <taxon>Pezizomycotina</taxon>
        <taxon>Eurotiomycetes</taxon>
        <taxon>Eurotiomycetidae</taxon>
        <taxon>Eurotiales</taxon>
        <taxon>Aspergillaceae</taxon>
        <taxon>Aspergillus</taxon>
        <taxon>Aspergillus subgen. Nidulantes</taxon>
    </lineage>
</organism>
<dbReference type="InterPro" id="IPR018306">
    <property type="entry name" value="Phage_T5_Orf172_DNA-bd"/>
</dbReference>
<dbReference type="Proteomes" id="UP001610335">
    <property type="component" value="Unassembled WGS sequence"/>
</dbReference>
<reference evidence="3 4" key="1">
    <citation type="submission" date="2024-07" db="EMBL/GenBank/DDBJ databases">
        <title>Section-level genome sequencing and comparative genomics of Aspergillus sections Usti and Cavernicolus.</title>
        <authorList>
            <consortium name="Lawrence Berkeley National Laboratory"/>
            <person name="Nybo J.L."/>
            <person name="Vesth T.C."/>
            <person name="Theobald S."/>
            <person name="Frisvad J.C."/>
            <person name="Larsen T.O."/>
            <person name="Kjaerboelling I."/>
            <person name="Rothschild-Mancinelli K."/>
            <person name="Lyhne E.K."/>
            <person name="Kogle M.E."/>
            <person name="Barry K."/>
            <person name="Clum A."/>
            <person name="Na H."/>
            <person name="Ledsgaard L."/>
            <person name="Lin J."/>
            <person name="Lipzen A."/>
            <person name="Kuo A."/>
            <person name="Riley R."/>
            <person name="Mondo S."/>
            <person name="LaButti K."/>
            <person name="Haridas S."/>
            <person name="Pangalinan J."/>
            <person name="Salamov A.A."/>
            <person name="Simmons B.A."/>
            <person name="Magnuson J.K."/>
            <person name="Chen J."/>
            <person name="Drula E."/>
            <person name="Henrissat B."/>
            <person name="Wiebenga A."/>
            <person name="Lubbers R.J."/>
            <person name="Gomes A.C."/>
            <person name="Makela M.R."/>
            <person name="Stajich J."/>
            <person name="Grigoriev I.V."/>
            <person name="Mortensen U.H."/>
            <person name="De vries R.P."/>
            <person name="Baker S.E."/>
            <person name="Andersen M.R."/>
        </authorList>
    </citation>
    <scope>NUCLEOTIDE SEQUENCE [LARGE SCALE GENOMIC DNA]</scope>
    <source>
        <strain evidence="3 4">CBS 600.67</strain>
    </source>
</reference>
<dbReference type="PANTHER" id="PTHR28094">
    <property type="entry name" value="MEIOTICALLY UP-REGULATED GENE 113 PROTEIN"/>
    <property type="match status" value="1"/>
</dbReference>
<feature type="compositionally biased region" description="Polar residues" evidence="1">
    <location>
        <begin position="66"/>
        <end position="82"/>
    </location>
</feature>
<protein>
    <submittedName>
        <fullName evidence="3">T5orf172 domain-containing protein</fullName>
    </submittedName>
</protein>
<feature type="region of interest" description="Disordered" evidence="1">
    <location>
        <begin position="1"/>
        <end position="87"/>
    </location>
</feature>
<accession>A0ABR4I702</accession>
<comment type="caution">
    <text evidence="3">The sequence shown here is derived from an EMBL/GenBank/DDBJ whole genome shotgun (WGS) entry which is preliminary data.</text>
</comment>